<dbReference type="EMBL" id="VUJU01004033">
    <property type="protein sequence ID" value="KAF0755742.1"/>
    <property type="molecule type" value="Genomic_DNA"/>
</dbReference>
<accession>A0A6G0YGW6</accession>
<organism evidence="1 2">
    <name type="scientific">Aphis craccivora</name>
    <name type="common">Cowpea aphid</name>
    <dbReference type="NCBI Taxonomy" id="307492"/>
    <lineage>
        <taxon>Eukaryota</taxon>
        <taxon>Metazoa</taxon>
        <taxon>Ecdysozoa</taxon>
        <taxon>Arthropoda</taxon>
        <taxon>Hexapoda</taxon>
        <taxon>Insecta</taxon>
        <taxon>Pterygota</taxon>
        <taxon>Neoptera</taxon>
        <taxon>Paraneoptera</taxon>
        <taxon>Hemiptera</taxon>
        <taxon>Sternorrhyncha</taxon>
        <taxon>Aphidomorpha</taxon>
        <taxon>Aphidoidea</taxon>
        <taxon>Aphididae</taxon>
        <taxon>Aphidini</taxon>
        <taxon>Aphis</taxon>
        <taxon>Aphis</taxon>
    </lineage>
</organism>
<reference evidence="1 2" key="1">
    <citation type="submission" date="2019-08" db="EMBL/GenBank/DDBJ databases">
        <title>Whole genome of Aphis craccivora.</title>
        <authorList>
            <person name="Voronova N.V."/>
            <person name="Shulinski R.S."/>
            <person name="Bandarenka Y.V."/>
            <person name="Zhorov D.G."/>
            <person name="Warner D."/>
        </authorList>
    </citation>
    <scope>NUCLEOTIDE SEQUENCE [LARGE SCALE GENOMIC DNA]</scope>
    <source>
        <strain evidence="1">180601</strain>
        <tissue evidence="1">Whole Body</tissue>
    </source>
</reference>
<dbReference type="OrthoDB" id="10065749at2759"/>
<protein>
    <submittedName>
        <fullName evidence="1">MKRN2 opposite strand protein</fullName>
    </submittedName>
</protein>
<dbReference type="AlphaFoldDB" id="A0A6G0YGW6"/>
<gene>
    <name evidence="1" type="ORF">FWK35_00033623</name>
</gene>
<evidence type="ECO:0000313" key="1">
    <source>
        <dbReference type="EMBL" id="KAF0755742.1"/>
    </source>
</evidence>
<sequence length="61" mass="7375">MKQFYAFKSPVHHIETREDFAELYVAPTTIKAYKYIYLYRKIIQNGFYIYSQPSNEILCTQ</sequence>
<name>A0A6G0YGW6_APHCR</name>
<keyword evidence="2" id="KW-1185">Reference proteome</keyword>
<proteinExistence type="predicted"/>
<comment type="caution">
    <text evidence="1">The sequence shown here is derived from an EMBL/GenBank/DDBJ whole genome shotgun (WGS) entry which is preliminary data.</text>
</comment>
<dbReference type="Proteomes" id="UP000478052">
    <property type="component" value="Unassembled WGS sequence"/>
</dbReference>
<evidence type="ECO:0000313" key="2">
    <source>
        <dbReference type="Proteomes" id="UP000478052"/>
    </source>
</evidence>